<evidence type="ECO:0000259" key="6">
    <source>
        <dbReference type="PROSITE" id="PS50908"/>
    </source>
</evidence>
<dbReference type="Gene3D" id="3.10.110.10">
    <property type="entry name" value="Ubiquitin Conjugating Enzyme"/>
    <property type="match status" value="1"/>
</dbReference>
<organism evidence="7 8">
    <name type="scientific">Cirrhinus mrigala</name>
    <name type="common">Mrigala</name>
    <dbReference type="NCBI Taxonomy" id="683832"/>
    <lineage>
        <taxon>Eukaryota</taxon>
        <taxon>Metazoa</taxon>
        <taxon>Chordata</taxon>
        <taxon>Craniata</taxon>
        <taxon>Vertebrata</taxon>
        <taxon>Euteleostomi</taxon>
        <taxon>Actinopterygii</taxon>
        <taxon>Neopterygii</taxon>
        <taxon>Teleostei</taxon>
        <taxon>Ostariophysi</taxon>
        <taxon>Cypriniformes</taxon>
        <taxon>Cyprinidae</taxon>
        <taxon>Labeoninae</taxon>
        <taxon>Labeonini</taxon>
        <taxon>Cirrhinus</taxon>
    </lineage>
</organism>
<dbReference type="PROSITE" id="PS50908">
    <property type="entry name" value="RWD"/>
    <property type="match status" value="1"/>
</dbReference>
<gene>
    <name evidence="7" type="ORF">M9458_003621</name>
</gene>
<keyword evidence="8" id="KW-1185">Reference proteome</keyword>
<dbReference type="InterPro" id="IPR016135">
    <property type="entry name" value="UBQ-conjugating_enzyme/RWD"/>
</dbReference>
<keyword evidence="4" id="KW-0963">Cytoplasm</keyword>
<feature type="non-terminal residue" evidence="7">
    <location>
        <position position="1"/>
    </location>
</feature>
<name>A0ABD0RPI5_CIRMR</name>
<reference evidence="7 8" key="1">
    <citation type="submission" date="2024-05" db="EMBL/GenBank/DDBJ databases">
        <title>Genome sequencing and assembly of Indian major carp, Cirrhinus mrigala (Hamilton, 1822).</title>
        <authorList>
            <person name="Mohindra V."/>
            <person name="Chowdhury L.M."/>
            <person name="Lal K."/>
            <person name="Jena J.K."/>
        </authorList>
    </citation>
    <scope>NUCLEOTIDE SEQUENCE [LARGE SCALE GENOMIC DNA]</scope>
    <source>
        <strain evidence="7">CM1030</strain>
        <tissue evidence="7">Blood</tissue>
    </source>
</reference>
<dbReference type="SUPFAM" id="SSF54495">
    <property type="entry name" value="UBC-like"/>
    <property type="match status" value="1"/>
</dbReference>
<dbReference type="GO" id="GO:0005634">
    <property type="term" value="C:nucleus"/>
    <property type="evidence" value="ECO:0007669"/>
    <property type="project" value="UniProtKB-SubCell"/>
</dbReference>
<sequence>GIVYRIHTLIERNNEKTPLALTFHICPDYPHTPPDVSITSSHLSRKQCQDLRQHLLDTARSLPPEPMVHDLMLLGQNIKLRFSGDQTRIYRRNLDCFTTFRSHE</sequence>
<comment type="subcellular location">
    <subcellularLocation>
        <location evidence="2">Cytoplasm</location>
    </subcellularLocation>
    <subcellularLocation>
        <location evidence="1">Nucleus</location>
    </subcellularLocation>
</comment>
<evidence type="ECO:0000256" key="3">
    <source>
        <dbReference type="ARBA" id="ARBA00015444"/>
    </source>
</evidence>
<protein>
    <recommendedName>
        <fullName evidence="3">RWD domain-containing protein 3</fullName>
    </recommendedName>
</protein>
<evidence type="ECO:0000256" key="2">
    <source>
        <dbReference type="ARBA" id="ARBA00004496"/>
    </source>
</evidence>
<dbReference type="EMBL" id="JAMKFB020000002">
    <property type="protein sequence ID" value="KAL0200434.1"/>
    <property type="molecule type" value="Genomic_DNA"/>
</dbReference>
<proteinExistence type="predicted"/>
<dbReference type="GO" id="GO:0005737">
    <property type="term" value="C:cytoplasm"/>
    <property type="evidence" value="ECO:0007669"/>
    <property type="project" value="UniProtKB-SubCell"/>
</dbReference>
<dbReference type="PANTHER" id="PTHR15628">
    <property type="entry name" value="RWD DOMAIN-CONTAINING PROTEIN 3"/>
    <property type="match status" value="1"/>
</dbReference>
<evidence type="ECO:0000256" key="4">
    <source>
        <dbReference type="ARBA" id="ARBA00022490"/>
    </source>
</evidence>
<feature type="non-terminal residue" evidence="7">
    <location>
        <position position="104"/>
    </location>
</feature>
<keyword evidence="5" id="KW-0539">Nucleus</keyword>
<dbReference type="Pfam" id="PF05773">
    <property type="entry name" value="RWD"/>
    <property type="match status" value="1"/>
</dbReference>
<dbReference type="PANTHER" id="PTHR15628:SF1">
    <property type="entry name" value="RWD DOMAIN-CONTAINING PROTEIN 3"/>
    <property type="match status" value="1"/>
</dbReference>
<accession>A0ABD0RPI5</accession>
<dbReference type="Proteomes" id="UP001529510">
    <property type="component" value="Unassembled WGS sequence"/>
</dbReference>
<dbReference type="InterPro" id="IPR006575">
    <property type="entry name" value="RWD_dom"/>
</dbReference>
<evidence type="ECO:0000256" key="5">
    <source>
        <dbReference type="ARBA" id="ARBA00023242"/>
    </source>
</evidence>
<dbReference type="InterPro" id="IPR038840">
    <property type="entry name" value="RWDD3"/>
</dbReference>
<dbReference type="AlphaFoldDB" id="A0ABD0RPI5"/>
<evidence type="ECO:0000256" key="1">
    <source>
        <dbReference type="ARBA" id="ARBA00004123"/>
    </source>
</evidence>
<evidence type="ECO:0000313" key="7">
    <source>
        <dbReference type="EMBL" id="KAL0200434.1"/>
    </source>
</evidence>
<comment type="caution">
    <text evidence="7">The sequence shown here is derived from an EMBL/GenBank/DDBJ whole genome shotgun (WGS) entry which is preliminary data.</text>
</comment>
<feature type="domain" description="RWD" evidence="6">
    <location>
        <begin position="1"/>
        <end position="82"/>
    </location>
</feature>
<evidence type="ECO:0000313" key="8">
    <source>
        <dbReference type="Proteomes" id="UP001529510"/>
    </source>
</evidence>